<evidence type="ECO:0000256" key="1">
    <source>
        <dbReference type="ARBA" id="ARBA00009207"/>
    </source>
</evidence>
<proteinExistence type="inferred from homology"/>
<sequence length="443" mass="44698">MASNGHAAARSGALSDEQRSLLLHIAQADELPEGLDWAAMRRACAAHVAALLESWPQQSPRLHPAAHLIPPPSSAPAPAPASPPSLSSRFVSAAHAAPDGTAETATDASLLATDALPAHVASQRAAALSQAAEKGVHIVPGDEANFYAAKTRAPEGGSWGRRLGEEEVARESADIARAFESFDEPPFTIQRIAELLLSPSEHASSREKYLSAMRRCLAVTASHASFFDPALTEGLSNAAPHISADNTAPSTAPLFSPIGFLVRPSAEGAPDANMDVPGMELGGADRTTAEALQAARAAGAGGGAPGTAGALADPSADGSGAPHSDVASQGETPSVPVPAAPSAEAVASAPPDAAQNVGPSSGRATAPGVPTVPLGVPRGIIDEVDDGRPAAAMSHALERDTPQADSGNGAPQRDGATDETLREHKRARSDASQTGTEPAAEGA</sequence>
<feature type="compositionally biased region" description="Pro residues" evidence="2">
    <location>
        <begin position="69"/>
        <end position="83"/>
    </location>
</feature>
<evidence type="ECO:0000313" key="3">
    <source>
        <dbReference type="EMBL" id="PWN98030.1"/>
    </source>
</evidence>
<dbReference type="AlphaFoldDB" id="A0A316Z8C0"/>
<dbReference type="Proteomes" id="UP000245946">
    <property type="component" value="Unassembled WGS sequence"/>
</dbReference>
<reference evidence="3 4" key="1">
    <citation type="journal article" date="2018" name="Mol. Biol. Evol.">
        <title>Broad Genomic Sampling Reveals a Smut Pathogenic Ancestry of the Fungal Clade Ustilaginomycotina.</title>
        <authorList>
            <person name="Kijpornyongpan T."/>
            <person name="Mondo S.J."/>
            <person name="Barry K."/>
            <person name="Sandor L."/>
            <person name="Lee J."/>
            <person name="Lipzen A."/>
            <person name="Pangilinan J."/>
            <person name="LaButti K."/>
            <person name="Hainaut M."/>
            <person name="Henrissat B."/>
            <person name="Grigoriev I.V."/>
            <person name="Spatafora J.W."/>
            <person name="Aime M.C."/>
        </authorList>
    </citation>
    <scope>NUCLEOTIDE SEQUENCE [LARGE SCALE GENOMIC DNA]</scope>
    <source>
        <strain evidence="3 4">MCA 4186</strain>
    </source>
</reference>
<keyword evidence="4" id="KW-1185">Reference proteome</keyword>
<dbReference type="Pfam" id="PF09184">
    <property type="entry name" value="PPP4R2"/>
    <property type="match status" value="1"/>
</dbReference>
<dbReference type="OrthoDB" id="3366819at2759"/>
<evidence type="ECO:0000313" key="4">
    <source>
        <dbReference type="Proteomes" id="UP000245946"/>
    </source>
</evidence>
<dbReference type="GO" id="GO:0005737">
    <property type="term" value="C:cytoplasm"/>
    <property type="evidence" value="ECO:0007669"/>
    <property type="project" value="TreeGrafter"/>
</dbReference>
<dbReference type="PANTHER" id="PTHR16487:SF0">
    <property type="entry name" value="PROTEIN PHOSPHATASE 4 REGULATORY SUBUNIT 2-RELATED"/>
    <property type="match status" value="1"/>
</dbReference>
<feature type="compositionally biased region" description="Low complexity" evidence="2">
    <location>
        <begin position="340"/>
        <end position="354"/>
    </location>
</feature>
<dbReference type="GO" id="GO:0030289">
    <property type="term" value="C:protein phosphatase 4 complex"/>
    <property type="evidence" value="ECO:0007669"/>
    <property type="project" value="InterPro"/>
</dbReference>
<protein>
    <submittedName>
        <fullName evidence="3">Uncharacterized protein</fullName>
    </submittedName>
</protein>
<accession>A0A316Z8C0</accession>
<organism evidence="3 4">
    <name type="scientific">Tilletiopsis washingtonensis</name>
    <dbReference type="NCBI Taxonomy" id="58919"/>
    <lineage>
        <taxon>Eukaryota</taxon>
        <taxon>Fungi</taxon>
        <taxon>Dikarya</taxon>
        <taxon>Basidiomycota</taxon>
        <taxon>Ustilaginomycotina</taxon>
        <taxon>Exobasidiomycetes</taxon>
        <taxon>Entylomatales</taxon>
        <taxon>Entylomatales incertae sedis</taxon>
        <taxon>Tilletiopsis</taxon>
    </lineage>
</organism>
<dbReference type="PANTHER" id="PTHR16487">
    <property type="entry name" value="PPP4R2-RELATED PROTEIN"/>
    <property type="match status" value="1"/>
</dbReference>
<dbReference type="GO" id="GO:0005634">
    <property type="term" value="C:nucleus"/>
    <property type="evidence" value="ECO:0007669"/>
    <property type="project" value="TreeGrafter"/>
</dbReference>
<dbReference type="EMBL" id="KZ819293">
    <property type="protein sequence ID" value="PWN98030.1"/>
    <property type="molecule type" value="Genomic_DNA"/>
</dbReference>
<dbReference type="STRING" id="58919.A0A316Z8C0"/>
<dbReference type="RefSeq" id="XP_025598309.1">
    <property type="nucleotide sequence ID" value="XM_025742503.1"/>
</dbReference>
<feature type="region of interest" description="Disordered" evidence="2">
    <location>
        <begin position="62"/>
        <end position="101"/>
    </location>
</feature>
<gene>
    <name evidence="3" type="ORF">FA09DRAFT_330188</name>
</gene>
<feature type="region of interest" description="Disordered" evidence="2">
    <location>
        <begin position="295"/>
        <end position="443"/>
    </location>
</feature>
<dbReference type="InterPro" id="IPR015267">
    <property type="entry name" value="PPP4R2"/>
</dbReference>
<name>A0A316Z8C0_9BASI</name>
<dbReference type="GeneID" id="37270047"/>
<dbReference type="GO" id="GO:0019888">
    <property type="term" value="F:protein phosphatase regulator activity"/>
    <property type="evidence" value="ECO:0007669"/>
    <property type="project" value="InterPro"/>
</dbReference>
<comment type="similarity">
    <text evidence="1">Belongs to the PPP4R2 family.</text>
</comment>
<evidence type="ECO:0000256" key="2">
    <source>
        <dbReference type="SAM" id="MobiDB-lite"/>
    </source>
</evidence>